<organism evidence="2 3">
    <name type="scientific">Candidatus Yonathbacteria bacterium RIFCSPLOWO2_01_FULL_47_33b</name>
    <dbReference type="NCBI Taxonomy" id="1802727"/>
    <lineage>
        <taxon>Bacteria</taxon>
        <taxon>Candidatus Yonathiibacteriota</taxon>
    </lineage>
</organism>
<dbReference type="Gene3D" id="2.30.30.40">
    <property type="entry name" value="SH3 Domains"/>
    <property type="match status" value="1"/>
</dbReference>
<sequence length="78" mass="8276">MDEDEDDVVVIKDSNGNVLSKGDTVVVIKDLKVKGGSSVVKRGTKVKNITLEDDGEHIMGSGDGVKGIMLKACFLKKA</sequence>
<comment type="caution">
    <text evidence="2">The sequence shown here is derived from an EMBL/GenBank/DDBJ whole genome shotgun (WGS) entry which is preliminary data.</text>
</comment>
<feature type="domain" description="Protein YjdM C-terminal" evidence="1">
    <location>
        <begin position="11"/>
        <end position="78"/>
    </location>
</feature>
<dbReference type="STRING" id="1802727.A2937_01900"/>
<evidence type="ECO:0000259" key="1">
    <source>
        <dbReference type="Pfam" id="PF03831"/>
    </source>
</evidence>
<reference evidence="2 3" key="1">
    <citation type="journal article" date="2016" name="Nat. Commun.">
        <title>Thousands of microbial genomes shed light on interconnected biogeochemical processes in an aquifer system.</title>
        <authorList>
            <person name="Anantharaman K."/>
            <person name="Brown C.T."/>
            <person name="Hug L.A."/>
            <person name="Sharon I."/>
            <person name="Castelle C.J."/>
            <person name="Probst A.J."/>
            <person name="Thomas B.C."/>
            <person name="Singh A."/>
            <person name="Wilkins M.J."/>
            <person name="Karaoz U."/>
            <person name="Brodie E.L."/>
            <person name="Williams K.H."/>
            <person name="Hubbard S.S."/>
            <person name="Banfield J.F."/>
        </authorList>
    </citation>
    <scope>NUCLEOTIDE SEQUENCE [LARGE SCALE GENOMIC DNA]</scope>
</reference>
<accession>A0A1G2SFT0</accession>
<protein>
    <recommendedName>
        <fullName evidence="1">Protein YjdM C-terminal domain-containing protein</fullName>
    </recommendedName>
</protein>
<evidence type="ECO:0000313" key="3">
    <source>
        <dbReference type="Proteomes" id="UP000177987"/>
    </source>
</evidence>
<gene>
    <name evidence="2" type="ORF">A2937_01900</name>
</gene>
<dbReference type="EMBL" id="MHUW01000013">
    <property type="protein sequence ID" value="OHA83804.1"/>
    <property type="molecule type" value="Genomic_DNA"/>
</dbReference>
<dbReference type="SUPFAM" id="SSF82057">
    <property type="entry name" value="Prokaryotic SH3-related domain"/>
    <property type="match status" value="1"/>
</dbReference>
<dbReference type="AlphaFoldDB" id="A0A1G2SFT0"/>
<name>A0A1G2SFT0_9BACT</name>
<dbReference type="Proteomes" id="UP000177987">
    <property type="component" value="Unassembled WGS sequence"/>
</dbReference>
<dbReference type="InterPro" id="IPR013988">
    <property type="entry name" value="YjdM_C"/>
</dbReference>
<proteinExistence type="predicted"/>
<evidence type="ECO:0000313" key="2">
    <source>
        <dbReference type="EMBL" id="OHA83804.1"/>
    </source>
</evidence>
<dbReference type="Pfam" id="PF03831">
    <property type="entry name" value="YjdM"/>
    <property type="match status" value="1"/>
</dbReference>